<reference evidence="2" key="1">
    <citation type="submission" date="2016-06" db="EMBL/GenBank/DDBJ databases">
        <title>Complete genome sequence of Actinoalloteichus fjordicus DSM 46855 (=ADI127-17), type strain of the new species Actinoalloteichus fjordicus.</title>
        <authorList>
            <person name="Ruckert C."/>
            <person name="Nouioui I."/>
            <person name="Willmese J."/>
            <person name="van Wezel G."/>
            <person name="Klenk H.-P."/>
            <person name="Kalinowski J."/>
            <person name="Zotchev S.B."/>
        </authorList>
    </citation>
    <scope>NUCLEOTIDE SEQUENCE [LARGE SCALE GENOMIC DNA]</scope>
    <source>
        <strain evidence="2">ADI127-7</strain>
    </source>
</reference>
<name>A0AAC9LBQ3_9PSEU</name>
<protein>
    <submittedName>
        <fullName evidence="1">Uncharacterized protein</fullName>
    </submittedName>
</protein>
<evidence type="ECO:0000313" key="2">
    <source>
        <dbReference type="Proteomes" id="UP000185511"/>
    </source>
</evidence>
<proteinExistence type="predicted"/>
<dbReference type="AlphaFoldDB" id="A0AAC9LBQ3"/>
<gene>
    <name evidence="1" type="ORF">UA74_11755</name>
</gene>
<keyword evidence="2" id="KW-1185">Reference proteome</keyword>
<dbReference type="Proteomes" id="UP000185511">
    <property type="component" value="Chromosome"/>
</dbReference>
<dbReference type="EMBL" id="CP016076">
    <property type="protein sequence ID" value="APU14411.1"/>
    <property type="molecule type" value="Genomic_DNA"/>
</dbReference>
<organism evidence="1 2">
    <name type="scientific">Actinoalloteichus fjordicus</name>
    <dbReference type="NCBI Taxonomy" id="1612552"/>
    <lineage>
        <taxon>Bacteria</taxon>
        <taxon>Bacillati</taxon>
        <taxon>Actinomycetota</taxon>
        <taxon>Actinomycetes</taxon>
        <taxon>Pseudonocardiales</taxon>
        <taxon>Pseudonocardiaceae</taxon>
        <taxon>Actinoalloteichus</taxon>
    </lineage>
</organism>
<evidence type="ECO:0000313" key="1">
    <source>
        <dbReference type="EMBL" id="APU14411.1"/>
    </source>
</evidence>
<dbReference type="KEGG" id="acad:UA74_11755"/>
<accession>A0AAC9LBQ3</accession>
<sequence length="75" mass="7858">MQTVLFTVADDIPGSVVVHCTDSGRIEVTVRRGQVVTAEFAQILSDAIASAARTAFHDDVEAASDVETPSPRSAA</sequence>